<reference evidence="1 2" key="1">
    <citation type="submission" date="2021-12" db="EMBL/GenBank/DDBJ databases">
        <title>Characterization of bacteriophage vB_SmaM_Ps15 infective to Stenotrophomonas maltophila clinical ocular isolates.</title>
        <authorList>
            <person name="Damnjanovic D."/>
            <person name="Vazquez-Campos X."/>
            <person name="Elliott L."/>
            <person name="Willcox M."/>
            <person name="Bridge W.J."/>
        </authorList>
    </citation>
    <scope>NUCLEOTIDE SEQUENCE [LARGE SCALE GENOMIC DNA]</scope>
</reference>
<accession>A0AAE9FM10</accession>
<dbReference type="EMBL" id="OL702939">
    <property type="protein sequence ID" value="UMO77174.1"/>
    <property type="molecule type" value="Genomic_DNA"/>
</dbReference>
<name>A0AAE9FM10_9CAUD</name>
<evidence type="ECO:0000313" key="2">
    <source>
        <dbReference type="Proteomes" id="UP000829466"/>
    </source>
</evidence>
<gene>
    <name evidence="1" type="ORF">SmaMPs15_000023</name>
</gene>
<proteinExistence type="predicted"/>
<dbReference type="Proteomes" id="UP000829466">
    <property type="component" value="Segment"/>
</dbReference>
<sequence length="280" mass="31349">MSIKSDKFWNKVIKEATARGVDLLSEINSAISNRFDHKFIAVDLDGTITMFDKRPKIDSNENLFDSNVFSVLAYIVDDTKGWKQSCAELQSVLNLLQKAPTKYPASEVIFQNFLSVQPLHDLENDIEVINTFIDHSGGGGQPIWMGFDAYETEDGHTRVQLGLYEGMPTLSVDQTSEEWLPNVSWRRLNCEDLVESFSAEGAGLMPWPDFLALAQKALANLKRNNSVPDTPVTTPEKEPEVVGDRELRAEVIFALVRAGNNPDIIVPQAKELVRFIVKGH</sequence>
<protein>
    <submittedName>
        <fullName evidence="1">Uncharacterized protein</fullName>
    </submittedName>
</protein>
<keyword evidence="2" id="KW-1185">Reference proteome</keyword>
<evidence type="ECO:0000313" key="1">
    <source>
        <dbReference type="EMBL" id="UMO77174.1"/>
    </source>
</evidence>
<organism evidence="1 2">
    <name type="scientific">Stenotrophomonas maltophilia phage vB_SmaM_Ps15</name>
    <dbReference type="NCBI Taxonomy" id="3071007"/>
    <lineage>
        <taxon>Viruses</taxon>
        <taxon>Duplodnaviria</taxon>
        <taxon>Heunggongvirae</taxon>
        <taxon>Uroviricota</taxon>
        <taxon>Caudoviricetes</taxon>
        <taxon>Menderavirus</taxon>
        <taxon>Menderavirus Ps15</taxon>
    </lineage>
</organism>